<dbReference type="EMBL" id="PPHD01009552">
    <property type="protein sequence ID" value="POI31134.1"/>
    <property type="molecule type" value="Genomic_DNA"/>
</dbReference>
<comment type="caution">
    <text evidence="1">The sequence shown here is derived from an EMBL/GenBank/DDBJ whole genome shotgun (WGS) entry which is preliminary data.</text>
</comment>
<accession>A0A2P4T481</accession>
<evidence type="ECO:0000313" key="2">
    <source>
        <dbReference type="Proteomes" id="UP000237246"/>
    </source>
</evidence>
<evidence type="ECO:0000313" key="1">
    <source>
        <dbReference type="EMBL" id="POI31134.1"/>
    </source>
</evidence>
<protein>
    <submittedName>
        <fullName evidence="1">Uncharacterized protein</fullName>
    </submittedName>
</protein>
<dbReference type="Proteomes" id="UP000237246">
    <property type="component" value="Unassembled WGS sequence"/>
</dbReference>
<proteinExistence type="predicted"/>
<dbReference type="AlphaFoldDB" id="A0A2P4T481"/>
<name>A0A2P4T481_BAMTH</name>
<sequence length="60" mass="6534">MGTLEALSKLESLKTLGSCCQALAASADNGKPPQVPLPLLHLQRCKLKIDWTLRPETFIS</sequence>
<keyword evidence="2" id="KW-1185">Reference proteome</keyword>
<organism evidence="1 2">
    <name type="scientific">Bambusicola thoracicus</name>
    <name type="common">Chinese bamboo-partridge</name>
    <name type="synonym">Perdix thoracica</name>
    <dbReference type="NCBI Taxonomy" id="9083"/>
    <lineage>
        <taxon>Eukaryota</taxon>
        <taxon>Metazoa</taxon>
        <taxon>Chordata</taxon>
        <taxon>Craniata</taxon>
        <taxon>Vertebrata</taxon>
        <taxon>Euteleostomi</taxon>
        <taxon>Archelosauria</taxon>
        <taxon>Archosauria</taxon>
        <taxon>Dinosauria</taxon>
        <taxon>Saurischia</taxon>
        <taxon>Theropoda</taxon>
        <taxon>Coelurosauria</taxon>
        <taxon>Aves</taxon>
        <taxon>Neognathae</taxon>
        <taxon>Galloanserae</taxon>
        <taxon>Galliformes</taxon>
        <taxon>Phasianidae</taxon>
        <taxon>Perdicinae</taxon>
        <taxon>Bambusicola</taxon>
    </lineage>
</organism>
<reference evidence="1 2" key="1">
    <citation type="submission" date="2018-01" db="EMBL/GenBank/DDBJ databases">
        <title>Comparison of the Chinese Bamboo Partridge and Red Junglefowl genome sequences highlights the importance of demography in genome evolution.</title>
        <authorList>
            <person name="Tiley G.P."/>
            <person name="Kimball R.T."/>
            <person name="Braun E.L."/>
            <person name="Burleigh J.G."/>
        </authorList>
    </citation>
    <scope>NUCLEOTIDE SEQUENCE [LARGE SCALE GENOMIC DNA]</scope>
    <source>
        <strain evidence="1">RTK389</strain>
        <tissue evidence="1">Blood</tissue>
    </source>
</reference>
<gene>
    <name evidence="1" type="ORF">CIB84_005115</name>
</gene>